<gene>
    <name evidence="3" type="ORF">OHK93_000136</name>
</gene>
<dbReference type="PANTHER" id="PTHR43355">
    <property type="entry name" value="FLAVIN REDUCTASE (NADPH)"/>
    <property type="match status" value="1"/>
</dbReference>
<protein>
    <recommendedName>
        <fullName evidence="2">NAD(P)-binding domain-containing protein</fullName>
    </recommendedName>
</protein>
<dbReference type="Gene3D" id="3.40.50.720">
    <property type="entry name" value="NAD(P)-binding Rossmann-like Domain"/>
    <property type="match status" value="1"/>
</dbReference>
<evidence type="ECO:0000313" key="3">
    <source>
        <dbReference type="EMBL" id="MDI1485002.1"/>
    </source>
</evidence>
<dbReference type="GO" id="GO:0004074">
    <property type="term" value="F:biliverdin reductase [NAD(P)H] activity"/>
    <property type="evidence" value="ECO:0007669"/>
    <property type="project" value="TreeGrafter"/>
</dbReference>
<dbReference type="SUPFAM" id="SSF51735">
    <property type="entry name" value="NAD(P)-binding Rossmann-fold domains"/>
    <property type="match status" value="1"/>
</dbReference>
<evidence type="ECO:0000259" key="2">
    <source>
        <dbReference type="Pfam" id="PF13460"/>
    </source>
</evidence>
<accession>A0AA43QG15</accession>
<dbReference type="PANTHER" id="PTHR43355:SF2">
    <property type="entry name" value="FLAVIN REDUCTASE (NADPH)"/>
    <property type="match status" value="1"/>
</dbReference>
<dbReference type="InterPro" id="IPR036291">
    <property type="entry name" value="NAD(P)-bd_dom_sf"/>
</dbReference>
<organism evidence="3 4">
    <name type="scientific">Ramalina farinacea</name>
    <dbReference type="NCBI Taxonomy" id="258253"/>
    <lineage>
        <taxon>Eukaryota</taxon>
        <taxon>Fungi</taxon>
        <taxon>Dikarya</taxon>
        <taxon>Ascomycota</taxon>
        <taxon>Pezizomycotina</taxon>
        <taxon>Lecanoromycetes</taxon>
        <taxon>OSLEUM clade</taxon>
        <taxon>Lecanoromycetidae</taxon>
        <taxon>Lecanorales</taxon>
        <taxon>Lecanorineae</taxon>
        <taxon>Ramalinaceae</taxon>
        <taxon>Ramalina</taxon>
    </lineage>
</organism>
<dbReference type="InterPro" id="IPR051606">
    <property type="entry name" value="Polyketide_Oxido-like"/>
</dbReference>
<dbReference type="GO" id="GO:0042602">
    <property type="term" value="F:riboflavin reductase (NADPH) activity"/>
    <property type="evidence" value="ECO:0007669"/>
    <property type="project" value="TreeGrafter"/>
</dbReference>
<evidence type="ECO:0000313" key="4">
    <source>
        <dbReference type="Proteomes" id="UP001161017"/>
    </source>
</evidence>
<name>A0AA43QG15_9LECA</name>
<dbReference type="InterPro" id="IPR016040">
    <property type="entry name" value="NAD(P)-bd_dom"/>
</dbReference>
<dbReference type="Pfam" id="PF13460">
    <property type="entry name" value="NAD_binding_10"/>
    <property type="match status" value="1"/>
</dbReference>
<comment type="similarity">
    <text evidence="1">Belongs to the avfA family.</text>
</comment>
<feature type="domain" description="NAD(P)-binding" evidence="2">
    <location>
        <begin position="7"/>
        <end position="213"/>
    </location>
</feature>
<evidence type="ECO:0000256" key="1">
    <source>
        <dbReference type="ARBA" id="ARBA00038376"/>
    </source>
</evidence>
<dbReference type="EMBL" id="JAPUFD010000001">
    <property type="protein sequence ID" value="MDI1485002.1"/>
    <property type="molecule type" value="Genomic_DNA"/>
</dbReference>
<proteinExistence type="inferred from homology"/>
<sequence>MRILLLGATGRTGLHVLTELLSRNHTITALVRRPAALPNPPSSLTIHPGTPTSRSDIHAAFASAPPSDPIRAVISTLNNGRTSDLPWAAPTAPTNFMAQAARATVDAMAEFGCEKIVWLGTVGVGGSKANCTWFFNWMVERSNLRITFEDHAAVQRILEETRGVRWTDVRAAGLTGGGKKAIKEFGDEGEGMGWLPLISRESVAGFLVDAVESDEWVGRTPVITN</sequence>
<comment type="caution">
    <text evidence="3">The sequence shown here is derived from an EMBL/GenBank/DDBJ whole genome shotgun (WGS) entry which is preliminary data.</text>
</comment>
<keyword evidence="4" id="KW-1185">Reference proteome</keyword>
<reference evidence="3" key="1">
    <citation type="journal article" date="2023" name="Genome Biol. Evol.">
        <title>First Whole Genome Sequence and Flow Cytometry Genome Size Data for the Lichen-Forming Fungus Ramalina farinacea (Ascomycota).</title>
        <authorList>
            <person name="Llewellyn T."/>
            <person name="Mian S."/>
            <person name="Hill R."/>
            <person name="Leitch I.J."/>
            <person name="Gaya E."/>
        </authorList>
    </citation>
    <scope>NUCLEOTIDE SEQUENCE</scope>
    <source>
        <strain evidence="3">LIQ254RAFAR</strain>
    </source>
</reference>
<dbReference type="Proteomes" id="UP001161017">
    <property type="component" value="Unassembled WGS sequence"/>
</dbReference>
<dbReference type="AlphaFoldDB" id="A0AA43QG15"/>